<dbReference type="PANTHER" id="PTHR15692:SF20">
    <property type="entry name" value="NEUROGENIC MASTERMIND-LIKE N-TERMINAL DOMAIN-CONTAINING PROTEIN"/>
    <property type="match status" value="1"/>
</dbReference>
<dbReference type="SMART" id="SM01275">
    <property type="entry name" value="MamL-1"/>
    <property type="match status" value="1"/>
</dbReference>
<evidence type="ECO:0000313" key="11">
    <source>
        <dbReference type="Proteomes" id="UP001054945"/>
    </source>
</evidence>
<feature type="domain" description="Neurogenic mastermind-like N-terminal" evidence="9">
    <location>
        <begin position="150"/>
        <end position="210"/>
    </location>
</feature>
<keyword evidence="11" id="KW-1185">Reference proteome</keyword>
<feature type="compositionally biased region" description="Polar residues" evidence="8">
    <location>
        <begin position="217"/>
        <end position="239"/>
    </location>
</feature>
<evidence type="ECO:0000256" key="8">
    <source>
        <dbReference type="SAM" id="MobiDB-lite"/>
    </source>
</evidence>
<dbReference type="Proteomes" id="UP001054945">
    <property type="component" value="Unassembled WGS sequence"/>
</dbReference>
<evidence type="ECO:0000256" key="4">
    <source>
        <dbReference type="ARBA" id="ARBA00023015"/>
    </source>
</evidence>
<evidence type="ECO:0000313" key="10">
    <source>
        <dbReference type="EMBL" id="GIY12821.1"/>
    </source>
</evidence>
<dbReference type="AlphaFoldDB" id="A0AAV4QXL8"/>
<accession>A0AAV4QXL8</accession>
<dbReference type="EMBL" id="BPLR01006857">
    <property type="protein sequence ID" value="GIY12821.1"/>
    <property type="molecule type" value="Genomic_DNA"/>
</dbReference>
<dbReference type="GO" id="GO:0003713">
    <property type="term" value="F:transcription coactivator activity"/>
    <property type="evidence" value="ECO:0007669"/>
    <property type="project" value="InterPro"/>
</dbReference>
<dbReference type="PANTHER" id="PTHR15692">
    <property type="entry name" value="MASTERMIND-LIKE"/>
    <property type="match status" value="1"/>
</dbReference>
<keyword evidence="5" id="KW-0010">Activator</keyword>
<dbReference type="InterPro" id="IPR019082">
    <property type="entry name" value="Mastermind-like_N"/>
</dbReference>
<keyword evidence="6" id="KW-0804">Transcription</keyword>
<evidence type="ECO:0000256" key="7">
    <source>
        <dbReference type="ARBA" id="ARBA00023242"/>
    </source>
</evidence>
<dbReference type="Pfam" id="PF09596">
    <property type="entry name" value="MamL-1"/>
    <property type="match status" value="1"/>
</dbReference>
<feature type="compositionally biased region" description="Basic and acidic residues" evidence="8">
    <location>
        <begin position="204"/>
        <end position="215"/>
    </location>
</feature>
<evidence type="ECO:0000256" key="5">
    <source>
        <dbReference type="ARBA" id="ARBA00023159"/>
    </source>
</evidence>
<organism evidence="10 11">
    <name type="scientific">Caerostris extrusa</name>
    <name type="common">Bark spider</name>
    <name type="synonym">Caerostris bankana</name>
    <dbReference type="NCBI Taxonomy" id="172846"/>
    <lineage>
        <taxon>Eukaryota</taxon>
        <taxon>Metazoa</taxon>
        <taxon>Ecdysozoa</taxon>
        <taxon>Arthropoda</taxon>
        <taxon>Chelicerata</taxon>
        <taxon>Arachnida</taxon>
        <taxon>Araneae</taxon>
        <taxon>Araneomorphae</taxon>
        <taxon>Entelegynae</taxon>
        <taxon>Araneoidea</taxon>
        <taxon>Araneidae</taxon>
        <taxon>Caerostris</taxon>
    </lineage>
</organism>
<proteinExistence type="inferred from homology"/>
<keyword evidence="7" id="KW-0539">Nucleus</keyword>
<name>A0AAV4QXL8_CAEEX</name>
<evidence type="ECO:0000256" key="1">
    <source>
        <dbReference type="ARBA" id="ARBA00004324"/>
    </source>
</evidence>
<dbReference type="GO" id="GO:0007221">
    <property type="term" value="P:positive regulation of transcription of Notch receptor target"/>
    <property type="evidence" value="ECO:0007669"/>
    <property type="project" value="InterPro"/>
</dbReference>
<comment type="similarity">
    <text evidence="2">Belongs to the mastermind family.</text>
</comment>
<evidence type="ECO:0000256" key="3">
    <source>
        <dbReference type="ARBA" id="ARBA00022976"/>
    </source>
</evidence>
<evidence type="ECO:0000256" key="6">
    <source>
        <dbReference type="ARBA" id="ARBA00023163"/>
    </source>
</evidence>
<evidence type="ECO:0000256" key="2">
    <source>
        <dbReference type="ARBA" id="ARBA00008081"/>
    </source>
</evidence>
<dbReference type="InterPro" id="IPR046370">
    <property type="entry name" value="MAML_N_sf"/>
</dbReference>
<keyword evidence="4" id="KW-0805">Transcription regulation</keyword>
<sequence length="427" mass="48091">MSSDNWLFPQVNLWSSTEVEDSSLLSPDTSVLSEIINVLLKYYPLRAKDDVLTSFDQRFEKLFNLPGVNVIEKAYRVNLKKCHTTENIARHEIPDWCQHPQRGPPPPAAAAAGINLIYPHCPPNGEATTLDVACYPPPGGPVNGGPDILPTKRQTVVDRLRRRLEAYRRHQGSCQPRYDQSANGQYDIQRQETLQLKQRFLETKAKKTRRNDHGRNSGASANGSDPSQKNSNTGRETKKNCCSAQTVGKECKGMWDTNWLTWGKGVTCFLQIRITSPKAPYLTSLDYRWSLSLQCPVLLLTMRFKGWITVGLTMPAMEFESPLACCQNFVENYFQKGNVRRILSNQSPSTRWLSFIALKHELVAPSREGVKMVVVSRSAASFRSSSRSRIGSPHRFSPFPSPLSVGLTYPQLLMASKFNCVYVFVCL</sequence>
<keyword evidence="3" id="KW-0914">Notch signaling pathway</keyword>
<protein>
    <submittedName>
        <fullName evidence="10">MamL-1 domain-containing protein</fullName>
    </submittedName>
</protein>
<comment type="caution">
    <text evidence="10">The sequence shown here is derived from an EMBL/GenBank/DDBJ whole genome shotgun (WGS) entry which is preliminary data.</text>
</comment>
<evidence type="ECO:0000259" key="9">
    <source>
        <dbReference type="SMART" id="SM01275"/>
    </source>
</evidence>
<dbReference type="GO" id="GO:0016607">
    <property type="term" value="C:nuclear speck"/>
    <property type="evidence" value="ECO:0007669"/>
    <property type="project" value="UniProtKB-SubCell"/>
</dbReference>
<comment type="subcellular location">
    <subcellularLocation>
        <location evidence="1">Nucleus speckle</location>
    </subcellularLocation>
</comment>
<gene>
    <name evidence="10" type="primary">AVEN_229036_1</name>
    <name evidence="10" type="ORF">CEXT_407421</name>
</gene>
<feature type="region of interest" description="Disordered" evidence="8">
    <location>
        <begin position="204"/>
        <end position="239"/>
    </location>
</feature>
<dbReference type="InterPro" id="IPR046369">
    <property type="entry name" value="MAML1-3"/>
</dbReference>
<reference evidence="10 11" key="1">
    <citation type="submission" date="2021-06" db="EMBL/GenBank/DDBJ databases">
        <title>Caerostris extrusa draft genome.</title>
        <authorList>
            <person name="Kono N."/>
            <person name="Arakawa K."/>
        </authorList>
    </citation>
    <scope>NUCLEOTIDE SEQUENCE [LARGE SCALE GENOMIC DNA]</scope>
</reference>
<dbReference type="Gene3D" id="6.10.250.970">
    <property type="match status" value="1"/>
</dbReference>